<evidence type="ECO:0000256" key="1">
    <source>
        <dbReference type="ARBA" id="ARBA00022884"/>
    </source>
</evidence>
<dbReference type="Proteomes" id="UP000799777">
    <property type="component" value="Unassembled WGS sequence"/>
</dbReference>
<gene>
    <name evidence="3" type="ORF">EK21DRAFT_11384</name>
</gene>
<keyword evidence="1" id="KW-0694">RNA-binding</keyword>
<dbReference type="InterPro" id="IPR012337">
    <property type="entry name" value="RNaseH-like_sf"/>
</dbReference>
<keyword evidence="4" id="KW-1185">Reference proteome</keyword>
<feature type="domain" description="Integrase catalytic" evidence="2">
    <location>
        <begin position="1"/>
        <end position="88"/>
    </location>
</feature>
<dbReference type="AlphaFoldDB" id="A0A9P4LHY7"/>
<dbReference type="InterPro" id="IPR036397">
    <property type="entry name" value="RNaseH_sf"/>
</dbReference>
<dbReference type="InterPro" id="IPR001584">
    <property type="entry name" value="Integrase_cat-core"/>
</dbReference>
<dbReference type="EMBL" id="ML978253">
    <property type="protein sequence ID" value="KAF2025953.1"/>
    <property type="molecule type" value="Genomic_DNA"/>
</dbReference>
<dbReference type="GO" id="GO:0003723">
    <property type="term" value="F:RNA binding"/>
    <property type="evidence" value="ECO:0007669"/>
    <property type="project" value="UniProtKB-KW"/>
</dbReference>
<dbReference type="PROSITE" id="PS50994">
    <property type="entry name" value="INTEGRASE"/>
    <property type="match status" value="1"/>
</dbReference>
<accession>A0A9P4LHY7</accession>
<comment type="caution">
    <text evidence="3">The sequence shown here is derived from an EMBL/GenBank/DDBJ whole genome shotgun (WGS) entry which is preliminary data.</text>
</comment>
<dbReference type="Gene3D" id="3.30.420.10">
    <property type="entry name" value="Ribonuclease H-like superfamily/Ribonuclease H"/>
    <property type="match status" value="1"/>
</dbReference>
<evidence type="ECO:0000259" key="2">
    <source>
        <dbReference type="PROSITE" id="PS50994"/>
    </source>
</evidence>
<name>A0A9P4LHY7_9PLEO</name>
<organism evidence="3 4">
    <name type="scientific">Setomelanomma holmii</name>
    <dbReference type="NCBI Taxonomy" id="210430"/>
    <lineage>
        <taxon>Eukaryota</taxon>
        <taxon>Fungi</taxon>
        <taxon>Dikarya</taxon>
        <taxon>Ascomycota</taxon>
        <taxon>Pezizomycotina</taxon>
        <taxon>Dothideomycetes</taxon>
        <taxon>Pleosporomycetidae</taxon>
        <taxon>Pleosporales</taxon>
        <taxon>Pleosporineae</taxon>
        <taxon>Phaeosphaeriaceae</taxon>
        <taxon>Setomelanomma</taxon>
    </lineage>
</organism>
<evidence type="ECO:0000313" key="3">
    <source>
        <dbReference type="EMBL" id="KAF2025953.1"/>
    </source>
</evidence>
<dbReference type="GO" id="GO:0015074">
    <property type="term" value="P:DNA integration"/>
    <property type="evidence" value="ECO:0007669"/>
    <property type="project" value="InterPro"/>
</dbReference>
<dbReference type="SUPFAM" id="SSF53098">
    <property type="entry name" value="Ribonuclease H-like"/>
    <property type="match status" value="1"/>
</dbReference>
<feature type="non-terminal residue" evidence="3">
    <location>
        <position position="1"/>
    </location>
</feature>
<protein>
    <recommendedName>
        <fullName evidence="2">Integrase catalytic domain-containing protein</fullName>
    </recommendedName>
</protein>
<evidence type="ECO:0000313" key="4">
    <source>
        <dbReference type="Proteomes" id="UP000799777"/>
    </source>
</evidence>
<dbReference type="GO" id="GO:0005634">
    <property type="term" value="C:nucleus"/>
    <property type="evidence" value="ECO:0007669"/>
    <property type="project" value="UniProtKB-ARBA"/>
</dbReference>
<sequence>IIRSNNKKGLSRNFAEACKSVGIKIETTAENTDEQKGLQEAAGKVIMQRTRALRILSGLLKALTNELAVAAVQLLDTTLVQSLGWKTP</sequence>
<feature type="non-terminal residue" evidence="3">
    <location>
        <position position="88"/>
    </location>
</feature>
<reference evidence="3" key="1">
    <citation type="journal article" date="2020" name="Stud. Mycol.">
        <title>101 Dothideomycetes genomes: a test case for predicting lifestyles and emergence of pathogens.</title>
        <authorList>
            <person name="Haridas S."/>
            <person name="Albert R."/>
            <person name="Binder M."/>
            <person name="Bloem J."/>
            <person name="Labutti K."/>
            <person name="Salamov A."/>
            <person name="Andreopoulos B."/>
            <person name="Baker S."/>
            <person name="Barry K."/>
            <person name="Bills G."/>
            <person name="Bluhm B."/>
            <person name="Cannon C."/>
            <person name="Castanera R."/>
            <person name="Culley D."/>
            <person name="Daum C."/>
            <person name="Ezra D."/>
            <person name="Gonzalez J."/>
            <person name="Henrissat B."/>
            <person name="Kuo A."/>
            <person name="Liang C."/>
            <person name="Lipzen A."/>
            <person name="Lutzoni F."/>
            <person name="Magnuson J."/>
            <person name="Mondo S."/>
            <person name="Nolan M."/>
            <person name="Ohm R."/>
            <person name="Pangilinan J."/>
            <person name="Park H.-J."/>
            <person name="Ramirez L."/>
            <person name="Alfaro M."/>
            <person name="Sun H."/>
            <person name="Tritt A."/>
            <person name="Yoshinaga Y."/>
            <person name="Zwiers L.-H."/>
            <person name="Turgeon B."/>
            <person name="Goodwin S."/>
            <person name="Spatafora J."/>
            <person name="Crous P."/>
            <person name="Grigoriev I."/>
        </authorList>
    </citation>
    <scope>NUCLEOTIDE SEQUENCE</scope>
    <source>
        <strain evidence="3">CBS 110217</strain>
    </source>
</reference>
<proteinExistence type="predicted"/>